<dbReference type="Proteomes" id="UP000585474">
    <property type="component" value="Unassembled WGS sequence"/>
</dbReference>
<keyword evidence="8 11" id="KW-0418">Kinase</keyword>
<name>A0A7J0GKQ1_9ERIC</name>
<dbReference type="AlphaFoldDB" id="A0A7J0GKQ1"/>
<evidence type="ECO:0000256" key="2">
    <source>
        <dbReference type="ARBA" id="ARBA00004801"/>
    </source>
</evidence>
<evidence type="ECO:0000256" key="11">
    <source>
        <dbReference type="RuleBase" id="RU368116"/>
    </source>
</evidence>
<keyword evidence="9 11" id="KW-0067">ATP-binding</keyword>
<feature type="active site" description="Proton acceptor" evidence="10">
    <location>
        <position position="65"/>
    </location>
</feature>
<evidence type="ECO:0000256" key="10">
    <source>
        <dbReference type="PIRSR" id="PIRSR601805-1"/>
    </source>
</evidence>
<evidence type="ECO:0000256" key="1">
    <source>
        <dbReference type="ARBA" id="ARBA00001946"/>
    </source>
</evidence>
<dbReference type="InterPro" id="IPR011611">
    <property type="entry name" value="PfkB_dom"/>
</dbReference>
<dbReference type="GO" id="GO:0005829">
    <property type="term" value="C:cytosol"/>
    <property type="evidence" value="ECO:0007669"/>
    <property type="project" value="TreeGrafter"/>
</dbReference>
<dbReference type="PROSITE" id="PS00584">
    <property type="entry name" value="PFKB_KINASES_2"/>
    <property type="match status" value="1"/>
</dbReference>
<dbReference type="SUPFAM" id="SSF53613">
    <property type="entry name" value="Ribokinase-like"/>
    <property type="match status" value="1"/>
</dbReference>
<comment type="caution">
    <text evidence="13">The sequence shown here is derived from an EMBL/GenBank/DDBJ whole genome shotgun (WGS) entry which is preliminary data.</text>
</comment>
<accession>A0A7J0GKQ1</accession>
<dbReference type="InterPro" id="IPR001805">
    <property type="entry name" value="Adenokinase"/>
</dbReference>
<organism evidence="13 14">
    <name type="scientific">Actinidia rufa</name>
    <dbReference type="NCBI Taxonomy" id="165716"/>
    <lineage>
        <taxon>Eukaryota</taxon>
        <taxon>Viridiplantae</taxon>
        <taxon>Streptophyta</taxon>
        <taxon>Embryophyta</taxon>
        <taxon>Tracheophyta</taxon>
        <taxon>Spermatophyta</taxon>
        <taxon>Magnoliopsida</taxon>
        <taxon>eudicotyledons</taxon>
        <taxon>Gunneridae</taxon>
        <taxon>Pentapetalae</taxon>
        <taxon>asterids</taxon>
        <taxon>Ericales</taxon>
        <taxon>Actinidiaceae</taxon>
        <taxon>Actinidia</taxon>
    </lineage>
</organism>
<evidence type="ECO:0000259" key="12">
    <source>
        <dbReference type="Pfam" id="PF00294"/>
    </source>
</evidence>
<dbReference type="PANTHER" id="PTHR45769:SF3">
    <property type="entry name" value="ADENOSINE KINASE"/>
    <property type="match status" value="1"/>
</dbReference>
<proteinExistence type="inferred from homology"/>
<dbReference type="GO" id="GO:0005634">
    <property type="term" value="C:nucleus"/>
    <property type="evidence" value="ECO:0007669"/>
    <property type="project" value="TreeGrafter"/>
</dbReference>
<keyword evidence="5 11" id="KW-0808">Transferase</keyword>
<comment type="cofactor">
    <cofactor evidence="1 11">
        <name>Mg(2+)</name>
        <dbReference type="ChEBI" id="CHEBI:18420"/>
    </cofactor>
</comment>
<dbReference type="GO" id="GO:0006166">
    <property type="term" value="P:purine ribonucleoside salvage"/>
    <property type="evidence" value="ECO:0007669"/>
    <property type="project" value="UniProtKB-KW"/>
</dbReference>
<dbReference type="InterPro" id="IPR029056">
    <property type="entry name" value="Ribokinase-like"/>
</dbReference>
<evidence type="ECO:0000256" key="5">
    <source>
        <dbReference type="ARBA" id="ARBA00022679"/>
    </source>
</evidence>
<evidence type="ECO:0000313" key="14">
    <source>
        <dbReference type="Proteomes" id="UP000585474"/>
    </source>
</evidence>
<dbReference type="OrthoDB" id="1649234at2759"/>
<dbReference type="GO" id="GO:0004001">
    <property type="term" value="F:adenosine kinase activity"/>
    <property type="evidence" value="ECO:0007669"/>
    <property type="project" value="UniProtKB-UniRule"/>
</dbReference>
<keyword evidence="14" id="KW-1185">Reference proteome</keyword>
<dbReference type="Gene3D" id="3.40.1190.20">
    <property type="match status" value="1"/>
</dbReference>
<dbReference type="EMBL" id="BJWL01000022">
    <property type="protein sequence ID" value="GFZ11386.1"/>
    <property type="molecule type" value="Genomic_DNA"/>
</dbReference>
<evidence type="ECO:0000256" key="3">
    <source>
        <dbReference type="ARBA" id="ARBA00010688"/>
    </source>
</evidence>
<comment type="function">
    <text evidence="11">ATP dependent phosphorylation of adenosine and other related nucleoside analogs to monophosphate derivatives.</text>
</comment>
<dbReference type="Pfam" id="PF00294">
    <property type="entry name" value="PfkB"/>
    <property type="match status" value="1"/>
</dbReference>
<dbReference type="PANTHER" id="PTHR45769">
    <property type="entry name" value="ADENOSINE KINASE"/>
    <property type="match status" value="1"/>
</dbReference>
<reference evidence="13 14" key="1">
    <citation type="submission" date="2019-07" db="EMBL/GenBank/DDBJ databases">
        <title>De Novo Assembly of kiwifruit Actinidia rufa.</title>
        <authorList>
            <person name="Sugita-Konishi S."/>
            <person name="Sato K."/>
            <person name="Mori E."/>
            <person name="Abe Y."/>
            <person name="Kisaki G."/>
            <person name="Hamano K."/>
            <person name="Suezawa K."/>
            <person name="Otani M."/>
            <person name="Fukuda T."/>
            <person name="Manabe T."/>
            <person name="Gomi K."/>
            <person name="Tabuchi M."/>
            <person name="Akimitsu K."/>
            <person name="Kataoka I."/>
        </authorList>
    </citation>
    <scope>NUCLEOTIDE SEQUENCE [LARGE SCALE GENOMIC DNA]</scope>
    <source>
        <strain evidence="14">cv. Fuchu</strain>
    </source>
</reference>
<evidence type="ECO:0000256" key="7">
    <source>
        <dbReference type="ARBA" id="ARBA00022741"/>
    </source>
</evidence>
<dbReference type="GO" id="GO:0044209">
    <property type="term" value="P:AMP salvage"/>
    <property type="evidence" value="ECO:0007669"/>
    <property type="project" value="UniProtKB-UniRule"/>
</dbReference>
<dbReference type="GO" id="GO:0006144">
    <property type="term" value="P:purine nucleobase metabolic process"/>
    <property type="evidence" value="ECO:0007669"/>
    <property type="project" value="TreeGrafter"/>
</dbReference>
<dbReference type="UniPathway" id="UPA00588">
    <property type="reaction ID" value="UER00659"/>
</dbReference>
<comment type="catalytic activity">
    <reaction evidence="11">
        <text>adenosine + ATP = AMP + ADP + H(+)</text>
        <dbReference type="Rhea" id="RHEA:20824"/>
        <dbReference type="ChEBI" id="CHEBI:15378"/>
        <dbReference type="ChEBI" id="CHEBI:16335"/>
        <dbReference type="ChEBI" id="CHEBI:30616"/>
        <dbReference type="ChEBI" id="CHEBI:456215"/>
        <dbReference type="ChEBI" id="CHEBI:456216"/>
        <dbReference type="EC" id="2.7.1.20"/>
    </reaction>
</comment>
<dbReference type="EC" id="2.7.1.20" evidence="4 11"/>
<sequence length="81" mass="8958">MGHDFSYSRYMDFVFGNETEARTFSKVHGWEGADPVVVAEDGKVKLFPVILLPKEKLVDTNGAGDAFVGGFLSQLVQEKPH</sequence>
<dbReference type="InterPro" id="IPR002173">
    <property type="entry name" value="Carboh/pur_kinase_PfkB_CS"/>
</dbReference>
<dbReference type="GO" id="GO:0005524">
    <property type="term" value="F:ATP binding"/>
    <property type="evidence" value="ECO:0007669"/>
    <property type="project" value="UniProtKB-UniRule"/>
</dbReference>
<feature type="domain" description="Carbohydrate kinase PfkB" evidence="12">
    <location>
        <begin position="32"/>
        <end position="80"/>
    </location>
</feature>
<keyword evidence="6 11" id="KW-0660">Purine salvage</keyword>
<evidence type="ECO:0000256" key="8">
    <source>
        <dbReference type="ARBA" id="ARBA00022777"/>
    </source>
</evidence>
<evidence type="ECO:0000313" key="13">
    <source>
        <dbReference type="EMBL" id="GFZ11386.1"/>
    </source>
</evidence>
<evidence type="ECO:0000256" key="4">
    <source>
        <dbReference type="ARBA" id="ARBA00012119"/>
    </source>
</evidence>
<keyword evidence="7 11" id="KW-0547">Nucleotide-binding</keyword>
<comment type="pathway">
    <text evidence="2 11">Purine metabolism; AMP biosynthesis via salvage pathway; AMP from adenosine: step 1/1.</text>
</comment>
<evidence type="ECO:0000256" key="6">
    <source>
        <dbReference type="ARBA" id="ARBA00022726"/>
    </source>
</evidence>
<keyword evidence="11" id="KW-0460">Magnesium</keyword>
<protein>
    <recommendedName>
        <fullName evidence="4 11">Adenosine kinase</fullName>
        <shortName evidence="11">AK</shortName>
        <ecNumber evidence="4 11">2.7.1.20</ecNumber>
    </recommendedName>
    <alternativeName>
        <fullName evidence="11">Adenosine 5'-phosphotransferase</fullName>
    </alternativeName>
</protein>
<evidence type="ECO:0000256" key="9">
    <source>
        <dbReference type="ARBA" id="ARBA00022840"/>
    </source>
</evidence>
<gene>
    <name evidence="13" type="ORF">Acr_22g0007840</name>
</gene>
<comment type="similarity">
    <text evidence="3 11">Belongs to the carbohydrate kinase PfkB family.</text>
</comment>